<dbReference type="SUPFAM" id="SSF54523">
    <property type="entry name" value="Pili subunits"/>
    <property type="match status" value="1"/>
</dbReference>
<evidence type="ECO:0000313" key="2">
    <source>
        <dbReference type="EMBL" id="PJE73761.1"/>
    </source>
</evidence>
<dbReference type="Proteomes" id="UP000230959">
    <property type="component" value="Unassembled WGS sequence"/>
</dbReference>
<evidence type="ECO:0008006" key="4">
    <source>
        <dbReference type="Google" id="ProtNLM"/>
    </source>
</evidence>
<organism evidence="2 3">
    <name type="scientific">Candidatus Terrybacteria bacterium CG10_big_fil_rev_8_21_14_0_10_41_10</name>
    <dbReference type="NCBI Taxonomy" id="1975026"/>
    <lineage>
        <taxon>Bacteria</taxon>
        <taxon>Candidatus Terryibacteriota</taxon>
    </lineage>
</organism>
<name>A0A2M8LAY8_9BACT</name>
<evidence type="ECO:0000313" key="3">
    <source>
        <dbReference type="Proteomes" id="UP000230959"/>
    </source>
</evidence>
<dbReference type="PROSITE" id="PS00409">
    <property type="entry name" value="PROKAR_NTER_METHYL"/>
    <property type="match status" value="1"/>
</dbReference>
<evidence type="ECO:0000256" key="1">
    <source>
        <dbReference type="SAM" id="Phobius"/>
    </source>
</evidence>
<dbReference type="InterPro" id="IPR045584">
    <property type="entry name" value="Pilin-like"/>
</dbReference>
<dbReference type="AlphaFoldDB" id="A0A2M8LAY8"/>
<keyword evidence="1" id="KW-0812">Transmembrane</keyword>
<accession>A0A2M8LAY8</accession>
<dbReference type="EMBL" id="PFER01000014">
    <property type="protein sequence ID" value="PJE73761.1"/>
    <property type="molecule type" value="Genomic_DNA"/>
</dbReference>
<proteinExistence type="predicted"/>
<dbReference type="NCBIfam" id="TIGR02532">
    <property type="entry name" value="IV_pilin_GFxxxE"/>
    <property type="match status" value="1"/>
</dbReference>
<gene>
    <name evidence="2" type="ORF">COV02_00920</name>
</gene>
<dbReference type="Pfam" id="PF07963">
    <property type="entry name" value="N_methyl"/>
    <property type="match status" value="1"/>
</dbReference>
<reference evidence="3" key="1">
    <citation type="submission" date="2017-09" db="EMBL/GenBank/DDBJ databases">
        <title>Depth-based differentiation of microbial function through sediment-hosted aquifers and enrichment of novel symbionts in the deep terrestrial subsurface.</title>
        <authorList>
            <person name="Probst A.J."/>
            <person name="Ladd B."/>
            <person name="Jarett J.K."/>
            <person name="Geller-Mcgrath D.E."/>
            <person name="Sieber C.M.K."/>
            <person name="Emerson J.B."/>
            <person name="Anantharaman K."/>
            <person name="Thomas B.C."/>
            <person name="Malmstrom R."/>
            <person name="Stieglmeier M."/>
            <person name="Klingl A."/>
            <person name="Woyke T."/>
            <person name="Ryan C.M."/>
            <person name="Banfield J.F."/>
        </authorList>
    </citation>
    <scope>NUCLEOTIDE SEQUENCE [LARGE SCALE GENOMIC DNA]</scope>
</reference>
<dbReference type="InterPro" id="IPR012902">
    <property type="entry name" value="N_methyl_site"/>
</dbReference>
<comment type="caution">
    <text evidence="2">The sequence shown here is derived from an EMBL/GenBank/DDBJ whole genome shotgun (WGS) entry which is preliminary data.</text>
</comment>
<feature type="transmembrane region" description="Helical" evidence="1">
    <location>
        <begin position="12"/>
        <end position="37"/>
    </location>
</feature>
<protein>
    <recommendedName>
        <fullName evidence="4">Prepilin-type N-terminal cleavage/methylation domain-containing protein</fullName>
    </recommendedName>
</protein>
<keyword evidence="1" id="KW-0472">Membrane</keyword>
<feature type="non-terminal residue" evidence="2">
    <location>
        <position position="77"/>
    </location>
</feature>
<keyword evidence="1" id="KW-1133">Transmembrane helix</keyword>
<sequence>MEIRNKKNLNAGFTLIELIVALGLFAVVMTISVGAFLNISDIQKKSESLRNVSDNMSFTIEMMTRDIREGYDYSCSS</sequence>